<comment type="similarity">
    <text evidence="3 9">Belongs to the class-II aminoacyl-tRNA synthetase family. HisZ subfamily.</text>
</comment>
<dbReference type="PROSITE" id="PS50862">
    <property type="entry name" value="AA_TRNA_LIGASE_II"/>
    <property type="match status" value="1"/>
</dbReference>
<evidence type="ECO:0000256" key="6">
    <source>
        <dbReference type="ARBA" id="ARBA00022605"/>
    </source>
</evidence>
<dbReference type="HAMAP" id="MF_00125">
    <property type="entry name" value="HisZ"/>
    <property type="match status" value="1"/>
</dbReference>
<dbReference type="UniPathway" id="UPA00031">
    <property type="reaction ID" value="UER00006"/>
</dbReference>
<dbReference type="PIRSF" id="PIRSF001549">
    <property type="entry name" value="His-tRNA_synth"/>
    <property type="match status" value="1"/>
</dbReference>
<feature type="domain" description="Aminoacyl-transfer RNA synthetases class-II family profile" evidence="11">
    <location>
        <begin position="24"/>
        <end position="111"/>
    </location>
</feature>
<feature type="binding site" evidence="10">
    <location>
        <begin position="81"/>
        <end position="83"/>
    </location>
    <ligand>
        <name>L-histidine</name>
        <dbReference type="ChEBI" id="CHEBI:57595"/>
    </ligand>
</feature>
<evidence type="ECO:0000256" key="2">
    <source>
        <dbReference type="ARBA" id="ARBA00004667"/>
    </source>
</evidence>
<evidence type="ECO:0000256" key="8">
    <source>
        <dbReference type="ARBA" id="ARBA00025246"/>
    </source>
</evidence>
<proteinExistence type="inferred from homology"/>
<name>A0A078KNU7_9FIRM</name>
<keyword evidence="7 9" id="KW-0368">Histidine biosynthesis</keyword>
<comment type="function">
    <text evidence="8 9">Required for the first step of histidine biosynthesis. May allow the feedback regulation of ATP phosphoribosyltransferase activity by histidine.</text>
</comment>
<evidence type="ECO:0000259" key="11">
    <source>
        <dbReference type="PROSITE" id="PS50862"/>
    </source>
</evidence>
<dbReference type="CDD" id="cd00773">
    <property type="entry name" value="HisRS-like_core"/>
    <property type="match status" value="1"/>
</dbReference>
<reference evidence="13" key="1">
    <citation type="submission" date="2014-07" db="EMBL/GenBank/DDBJ databases">
        <authorList>
            <person name="Wibberg D."/>
        </authorList>
    </citation>
    <scope>NUCLEOTIDE SEQUENCE [LARGE SCALE GENOMIC DNA]</scope>
    <source>
        <strain evidence="13">DG5</strain>
    </source>
</reference>
<keyword evidence="6 9" id="KW-0028">Amino-acid biosynthesis</keyword>
<evidence type="ECO:0000256" key="3">
    <source>
        <dbReference type="ARBA" id="ARBA00005539"/>
    </source>
</evidence>
<dbReference type="InterPro" id="IPR006195">
    <property type="entry name" value="aa-tRNA-synth_II"/>
</dbReference>
<dbReference type="GO" id="GO:0006427">
    <property type="term" value="P:histidyl-tRNA aminoacylation"/>
    <property type="evidence" value="ECO:0007669"/>
    <property type="project" value="TreeGrafter"/>
</dbReference>
<accession>A0A078KNU7</accession>
<comment type="miscellaneous">
    <text evidence="9">This function is generally fulfilled by the C-terminal part of HisG, which is missing in some bacteria such as this one.</text>
</comment>
<evidence type="ECO:0000256" key="7">
    <source>
        <dbReference type="ARBA" id="ARBA00023102"/>
    </source>
</evidence>
<keyword evidence="5 9" id="KW-0963">Cytoplasm</keyword>
<dbReference type="InterPro" id="IPR041715">
    <property type="entry name" value="HisRS-like_core"/>
</dbReference>
<evidence type="ECO:0000256" key="4">
    <source>
        <dbReference type="ARBA" id="ARBA00020397"/>
    </source>
</evidence>
<comment type="pathway">
    <text evidence="2 9">Amino-acid biosynthesis; L-histidine biosynthesis; L-histidine from 5-phospho-alpha-D-ribose 1-diphosphate: step 1/9.</text>
</comment>
<evidence type="ECO:0000256" key="10">
    <source>
        <dbReference type="PIRSR" id="PIRSR001549-1"/>
    </source>
</evidence>
<dbReference type="Pfam" id="PF13393">
    <property type="entry name" value="tRNA-synt_His"/>
    <property type="match status" value="1"/>
</dbReference>
<dbReference type="EMBL" id="LM995447">
    <property type="protein sequence ID" value="CDZ24148.1"/>
    <property type="molecule type" value="Genomic_DNA"/>
</dbReference>
<dbReference type="KEGG" id="ccel:CCDG5_1031"/>
<gene>
    <name evidence="9 12" type="primary">hisZ</name>
    <name evidence="12" type="ORF">CCDG5_1031</name>
</gene>
<keyword evidence="12" id="KW-0808">Transferase</keyword>
<sequence>MTRYGKMVPEGTCDLLFKECESLREVQNRMTELFKTRGFNEVITPSFEFYDVFTGKANAIPQEMMYKLIDSKGRIIALRPDNTMPVMRVAATKLKGFQPPLRLFYNQNVFRINPSLSGRKDEIPQCGIELLGLRGIKADLEVIATAIDTLKCVTGEFRIEIGHIGYFKAIIDGLKCSDEEKEQIRLYIESKNYAALTDILKENDNKSGYALNELPRLFGGEEVLDRAIEIAPNEAALDTIKYLRSIYDALCKMGYKDKVLIDLGLVQQIDYYTGVIFRGYIQNSGDYVLSGGRYDCLAESFGAEMAATGFGVNTEAIARCVNLNQKNNNPDVIIYYDAKNAKAAFEHMETLTSSGLICEMSGFDSIEETRNYAKIRGISRIDIVSVEKNSVSIQSEYLQ</sequence>
<protein>
    <recommendedName>
        <fullName evidence="4 9">ATP phosphoribosyltransferase regulatory subunit</fullName>
    </recommendedName>
</protein>
<dbReference type="Proteomes" id="UP000032431">
    <property type="component" value="Chromosome I"/>
</dbReference>
<dbReference type="AlphaFoldDB" id="A0A078KNU7"/>
<keyword evidence="12" id="KW-0328">Glycosyltransferase</keyword>
<dbReference type="HOGENOM" id="CLU_025113_0_0_9"/>
<evidence type="ECO:0000256" key="9">
    <source>
        <dbReference type="HAMAP-Rule" id="MF_00125"/>
    </source>
</evidence>
<dbReference type="InterPro" id="IPR004516">
    <property type="entry name" value="HisRS/HisZ"/>
</dbReference>
<evidence type="ECO:0000256" key="5">
    <source>
        <dbReference type="ARBA" id="ARBA00022490"/>
    </source>
</evidence>
<dbReference type="InterPro" id="IPR004517">
    <property type="entry name" value="HisZ"/>
</dbReference>
<dbReference type="STRING" id="29343.CCDG5_1031"/>
<dbReference type="GO" id="GO:0016757">
    <property type="term" value="F:glycosyltransferase activity"/>
    <property type="evidence" value="ECO:0007669"/>
    <property type="project" value="UniProtKB-KW"/>
</dbReference>
<feature type="binding site" evidence="10">
    <location>
        <position position="129"/>
    </location>
    <ligand>
        <name>L-histidine</name>
        <dbReference type="ChEBI" id="CHEBI:57595"/>
    </ligand>
</feature>
<feature type="binding site" evidence="10">
    <location>
        <begin position="271"/>
        <end position="272"/>
    </location>
    <ligand>
        <name>L-histidine</name>
        <dbReference type="ChEBI" id="CHEBI:57595"/>
    </ligand>
</feature>
<feature type="binding site" evidence="10">
    <location>
        <position position="125"/>
    </location>
    <ligand>
        <name>L-histidine</name>
        <dbReference type="ChEBI" id="CHEBI:57595"/>
    </ligand>
</feature>
<evidence type="ECO:0000313" key="12">
    <source>
        <dbReference type="EMBL" id="CDZ24148.1"/>
    </source>
</evidence>
<dbReference type="InterPro" id="IPR045864">
    <property type="entry name" value="aa-tRNA-synth_II/BPL/LPL"/>
</dbReference>
<dbReference type="PATRIC" id="fig|29343.3.peg.1088"/>
<dbReference type="PANTHER" id="PTHR43707:SF6">
    <property type="entry name" value="ATP PHOSPHORIBOSYLTRANSFERASE REGULATORY SUBUNIT"/>
    <property type="match status" value="1"/>
</dbReference>
<comment type="subunit">
    <text evidence="9">Heteromultimer composed of HisG and HisZ subunits.</text>
</comment>
<organism evidence="12 13">
    <name type="scientific">[Clostridium] cellulosi</name>
    <dbReference type="NCBI Taxonomy" id="29343"/>
    <lineage>
        <taxon>Bacteria</taxon>
        <taxon>Bacillati</taxon>
        <taxon>Bacillota</taxon>
        <taxon>Clostridia</taxon>
        <taxon>Eubacteriales</taxon>
        <taxon>Oscillospiraceae</taxon>
        <taxon>Oscillospiraceae incertae sedis</taxon>
    </lineage>
</organism>
<dbReference type="GO" id="GO:0005737">
    <property type="term" value="C:cytoplasm"/>
    <property type="evidence" value="ECO:0007669"/>
    <property type="project" value="UniProtKB-SubCell"/>
</dbReference>
<keyword evidence="13" id="KW-1185">Reference proteome</keyword>
<dbReference type="GO" id="GO:0140096">
    <property type="term" value="F:catalytic activity, acting on a protein"/>
    <property type="evidence" value="ECO:0007669"/>
    <property type="project" value="UniProtKB-ARBA"/>
</dbReference>
<evidence type="ECO:0000313" key="13">
    <source>
        <dbReference type="Proteomes" id="UP000032431"/>
    </source>
</evidence>
<dbReference type="SUPFAM" id="SSF55681">
    <property type="entry name" value="Class II aaRS and biotin synthetases"/>
    <property type="match status" value="1"/>
</dbReference>
<dbReference type="Gene3D" id="3.30.930.10">
    <property type="entry name" value="Bira Bifunctional Protein, Domain 2"/>
    <property type="match status" value="1"/>
</dbReference>
<evidence type="ECO:0000256" key="1">
    <source>
        <dbReference type="ARBA" id="ARBA00004496"/>
    </source>
</evidence>
<dbReference type="OrthoDB" id="9800814at2"/>
<comment type="subcellular location">
    <subcellularLocation>
        <location evidence="1 9">Cytoplasm</location>
    </subcellularLocation>
</comment>
<dbReference type="GO" id="GO:0000105">
    <property type="term" value="P:L-histidine biosynthetic process"/>
    <property type="evidence" value="ECO:0007669"/>
    <property type="project" value="UniProtKB-UniRule"/>
</dbReference>
<feature type="binding site" evidence="10">
    <location>
        <position position="111"/>
    </location>
    <ligand>
        <name>L-histidine</name>
        <dbReference type="ChEBI" id="CHEBI:57595"/>
    </ligand>
</feature>
<dbReference type="PANTHER" id="PTHR43707">
    <property type="entry name" value="HISTIDYL-TRNA SYNTHETASE"/>
    <property type="match status" value="1"/>
</dbReference>
<dbReference type="GO" id="GO:0004821">
    <property type="term" value="F:histidine-tRNA ligase activity"/>
    <property type="evidence" value="ECO:0007669"/>
    <property type="project" value="TreeGrafter"/>
</dbReference>
<dbReference type="NCBIfam" id="TIGR00443">
    <property type="entry name" value="hisZ_biosyn_reg"/>
    <property type="match status" value="1"/>
</dbReference>